<sequence length="111" mass="12002">MTASSTGDMKLSSDNNLVAPTPKRPTLVAASSSLSHPPPQPLDLPKPRSPPPKTETPHPNKPPEPIPPLTPAAVTQEEEVIPRGKPRWWTDWLCGCMDGGDHQAARTNPFE</sequence>
<dbReference type="AlphaFoldDB" id="A0AAW0G1R3"/>
<proteinExistence type="predicted"/>
<feature type="compositionally biased region" description="Pro residues" evidence="1">
    <location>
        <begin position="36"/>
        <end position="70"/>
    </location>
</feature>
<keyword evidence="3" id="KW-1185">Reference proteome</keyword>
<accession>A0AAW0G1R3</accession>
<dbReference type="Proteomes" id="UP001385951">
    <property type="component" value="Unassembled WGS sequence"/>
</dbReference>
<comment type="caution">
    <text evidence="2">The sequence shown here is derived from an EMBL/GenBank/DDBJ whole genome shotgun (WGS) entry which is preliminary data.</text>
</comment>
<name>A0AAW0G1R3_9APHY</name>
<gene>
    <name evidence="2" type="ORF">QCA50_009659</name>
</gene>
<evidence type="ECO:0000313" key="3">
    <source>
        <dbReference type="Proteomes" id="UP001385951"/>
    </source>
</evidence>
<feature type="region of interest" description="Disordered" evidence="1">
    <location>
        <begin position="1"/>
        <end position="73"/>
    </location>
</feature>
<reference evidence="2 3" key="1">
    <citation type="submission" date="2022-09" db="EMBL/GenBank/DDBJ databases">
        <authorList>
            <person name="Palmer J.M."/>
        </authorList>
    </citation>
    <scope>NUCLEOTIDE SEQUENCE [LARGE SCALE GENOMIC DNA]</scope>
    <source>
        <strain evidence="2 3">DSM 7382</strain>
    </source>
</reference>
<protein>
    <submittedName>
        <fullName evidence="2">Uncharacterized protein</fullName>
    </submittedName>
</protein>
<evidence type="ECO:0000256" key="1">
    <source>
        <dbReference type="SAM" id="MobiDB-lite"/>
    </source>
</evidence>
<evidence type="ECO:0000313" key="2">
    <source>
        <dbReference type="EMBL" id="KAK7687156.1"/>
    </source>
</evidence>
<organism evidence="2 3">
    <name type="scientific">Cerrena zonata</name>
    <dbReference type="NCBI Taxonomy" id="2478898"/>
    <lineage>
        <taxon>Eukaryota</taxon>
        <taxon>Fungi</taxon>
        <taxon>Dikarya</taxon>
        <taxon>Basidiomycota</taxon>
        <taxon>Agaricomycotina</taxon>
        <taxon>Agaricomycetes</taxon>
        <taxon>Polyporales</taxon>
        <taxon>Cerrenaceae</taxon>
        <taxon>Cerrena</taxon>
    </lineage>
</organism>
<feature type="compositionally biased region" description="Polar residues" evidence="1">
    <location>
        <begin position="1"/>
        <end position="18"/>
    </location>
</feature>
<dbReference type="EMBL" id="JASBNA010000014">
    <property type="protein sequence ID" value="KAK7687156.1"/>
    <property type="molecule type" value="Genomic_DNA"/>
</dbReference>